<dbReference type="EMBL" id="MHKK01000022">
    <property type="protein sequence ID" value="OGY89867.1"/>
    <property type="molecule type" value="Genomic_DNA"/>
</dbReference>
<evidence type="ECO:0000256" key="7">
    <source>
        <dbReference type="ARBA" id="ARBA00023157"/>
    </source>
</evidence>
<comment type="catalytic activity">
    <reaction evidence="8 9">
        <text>S-sulfanyl-L-cysteinyl-[protein] + uridine(34) in tRNA + AH2 + ATP = 2-thiouridine(34) in tRNA + L-cysteinyl-[protein] + A + AMP + diphosphate + H(+)</text>
        <dbReference type="Rhea" id="RHEA:47032"/>
        <dbReference type="Rhea" id="RHEA-COMP:10131"/>
        <dbReference type="Rhea" id="RHEA-COMP:11726"/>
        <dbReference type="Rhea" id="RHEA-COMP:11727"/>
        <dbReference type="Rhea" id="RHEA-COMP:11728"/>
        <dbReference type="ChEBI" id="CHEBI:13193"/>
        <dbReference type="ChEBI" id="CHEBI:15378"/>
        <dbReference type="ChEBI" id="CHEBI:17499"/>
        <dbReference type="ChEBI" id="CHEBI:29950"/>
        <dbReference type="ChEBI" id="CHEBI:30616"/>
        <dbReference type="ChEBI" id="CHEBI:33019"/>
        <dbReference type="ChEBI" id="CHEBI:61963"/>
        <dbReference type="ChEBI" id="CHEBI:65315"/>
        <dbReference type="ChEBI" id="CHEBI:87170"/>
        <dbReference type="ChEBI" id="CHEBI:456215"/>
        <dbReference type="EC" id="2.8.1.13"/>
    </reaction>
</comment>
<feature type="binding site" evidence="9">
    <location>
        <position position="126"/>
    </location>
    <ligand>
        <name>ATP</name>
        <dbReference type="ChEBI" id="CHEBI:30616"/>
    </ligand>
</feature>
<dbReference type="InterPro" id="IPR023382">
    <property type="entry name" value="MnmA-like_central_sf"/>
</dbReference>
<evidence type="ECO:0000256" key="2">
    <source>
        <dbReference type="ARBA" id="ARBA00022679"/>
    </source>
</evidence>
<comment type="caution">
    <text evidence="12">The sequence shown here is derived from an EMBL/GenBank/DDBJ whole genome shotgun (WGS) entry which is preliminary data.</text>
</comment>
<keyword evidence="1 9" id="KW-0820">tRNA-binding</keyword>
<name>A0A1G2BNK6_9BACT</name>
<evidence type="ECO:0000313" key="13">
    <source>
        <dbReference type="Proteomes" id="UP000177817"/>
    </source>
</evidence>
<dbReference type="Gene3D" id="2.30.30.280">
    <property type="entry name" value="Adenine nucleotide alpha hydrolases-like domains"/>
    <property type="match status" value="1"/>
</dbReference>
<dbReference type="Pfam" id="PF20259">
    <property type="entry name" value="tRNA_Me_trans_M"/>
    <property type="match status" value="1"/>
</dbReference>
<keyword evidence="6 9" id="KW-0694">RNA-binding</keyword>
<evidence type="ECO:0000256" key="4">
    <source>
        <dbReference type="ARBA" id="ARBA00022741"/>
    </source>
</evidence>
<proteinExistence type="inferred from homology"/>
<keyword evidence="5 9" id="KW-0067">ATP-binding</keyword>
<dbReference type="FunFam" id="2.30.30.280:FF:000001">
    <property type="entry name" value="tRNA-specific 2-thiouridylase MnmA"/>
    <property type="match status" value="1"/>
</dbReference>
<dbReference type="CDD" id="cd01998">
    <property type="entry name" value="MnmA_TRMU-like"/>
    <property type="match status" value="1"/>
</dbReference>
<dbReference type="NCBIfam" id="TIGR00420">
    <property type="entry name" value="trmU"/>
    <property type="match status" value="1"/>
</dbReference>
<feature type="domain" description="tRNA-specific 2-thiouridylase MnmA-like central" evidence="11">
    <location>
        <begin position="207"/>
        <end position="269"/>
    </location>
</feature>
<feature type="active site" description="Cysteine persulfide intermediate" evidence="9">
    <location>
        <position position="199"/>
    </location>
</feature>
<evidence type="ECO:0000256" key="6">
    <source>
        <dbReference type="ARBA" id="ARBA00022884"/>
    </source>
</evidence>
<dbReference type="HAMAP" id="MF_00144">
    <property type="entry name" value="tRNA_thiouridyl_MnmA"/>
    <property type="match status" value="1"/>
</dbReference>
<evidence type="ECO:0000256" key="3">
    <source>
        <dbReference type="ARBA" id="ARBA00022694"/>
    </source>
</evidence>
<dbReference type="Gene3D" id="3.40.50.620">
    <property type="entry name" value="HUPs"/>
    <property type="match status" value="1"/>
</dbReference>
<dbReference type="PANTHER" id="PTHR11933">
    <property type="entry name" value="TRNA 5-METHYLAMINOMETHYL-2-THIOURIDYLATE -METHYLTRANSFERASE"/>
    <property type="match status" value="1"/>
</dbReference>
<dbReference type="Pfam" id="PF20258">
    <property type="entry name" value="tRNA_Me_trans_C"/>
    <property type="match status" value="1"/>
</dbReference>
<gene>
    <name evidence="9" type="primary">mnmA</name>
    <name evidence="12" type="ORF">A2677_03440</name>
</gene>
<dbReference type="InterPro" id="IPR046884">
    <property type="entry name" value="MnmA-like_central"/>
</dbReference>
<dbReference type="EC" id="2.8.1.13" evidence="9"/>
<dbReference type="Gene3D" id="2.40.30.10">
    <property type="entry name" value="Translation factors"/>
    <property type="match status" value="1"/>
</dbReference>
<feature type="region of interest" description="Interaction with tRNA" evidence="9">
    <location>
        <begin position="304"/>
        <end position="305"/>
    </location>
</feature>
<feature type="active site" description="Nucleophile" evidence="9">
    <location>
        <position position="102"/>
    </location>
</feature>
<sequence length="355" mass="40010">MKKRKKIVVGLSGGVDSAVAAYLLQKQGYAVRAVFMKNFSERVARAYECPWREDRLSAYRVAAFLGIPIVTWNFEREYRDRVLKYLFREYGAGRTPNPDVMCNKEIKFSVFLRRAKAMGIPRIATGHYARIRRSADGVSHLLKANDATKDQSYFLAALNQRQLAAVSFPVGGMTKKQVRALARRIGLPNAERPDSQGICFVGPVTMKAFLKTRIKPKPGDIVTTKGVLIGRHDGVHYYTIGQRRGINLGGGPALYVIGKDMRRNRLIVGTKNQLELFTNTVKLGSWHWVASPHKFPLRCTAKIRYRQRDERVIIRRTDKNGIVAHFSRRQRAVAPGQTFAAYQGSELIGSATIVE</sequence>
<protein>
    <recommendedName>
        <fullName evidence="9">tRNA-specific 2-thiouridylase MnmA</fullName>
        <ecNumber evidence="9">2.8.1.13</ecNumber>
    </recommendedName>
</protein>
<accession>A0A1G2BNK6</accession>
<organism evidence="12 13">
    <name type="scientific">Candidatus Komeilibacteria bacterium RIFCSPHIGHO2_01_FULL_52_14</name>
    <dbReference type="NCBI Taxonomy" id="1798549"/>
    <lineage>
        <taxon>Bacteria</taxon>
        <taxon>Candidatus Komeiliibacteriota</taxon>
    </lineage>
</organism>
<evidence type="ECO:0000256" key="1">
    <source>
        <dbReference type="ARBA" id="ARBA00022555"/>
    </source>
</evidence>
<dbReference type="InterPro" id="IPR004506">
    <property type="entry name" value="MnmA-like"/>
</dbReference>
<dbReference type="GO" id="GO:0005524">
    <property type="term" value="F:ATP binding"/>
    <property type="evidence" value="ECO:0007669"/>
    <property type="project" value="UniProtKB-KW"/>
</dbReference>
<comment type="subcellular location">
    <subcellularLocation>
        <location evidence="9">Cytoplasm</location>
    </subcellularLocation>
</comment>
<keyword evidence="7 9" id="KW-1015">Disulfide bond</keyword>
<dbReference type="InterPro" id="IPR046885">
    <property type="entry name" value="MnmA-like_C"/>
</dbReference>
<evidence type="ECO:0000256" key="9">
    <source>
        <dbReference type="HAMAP-Rule" id="MF_00144"/>
    </source>
</evidence>
<dbReference type="AlphaFoldDB" id="A0A1G2BNK6"/>
<comment type="function">
    <text evidence="9">Catalyzes the 2-thiolation of uridine at the wobble position (U34) of tRNA, leading to the formation of s(2)U34.</text>
</comment>
<feature type="site" description="Interaction with tRNA" evidence="9">
    <location>
        <position position="127"/>
    </location>
</feature>
<dbReference type="GO" id="GO:0002143">
    <property type="term" value="P:tRNA wobble position uridine thiolation"/>
    <property type="evidence" value="ECO:0007669"/>
    <property type="project" value="TreeGrafter"/>
</dbReference>
<evidence type="ECO:0000259" key="10">
    <source>
        <dbReference type="Pfam" id="PF20258"/>
    </source>
</evidence>
<evidence type="ECO:0000313" key="12">
    <source>
        <dbReference type="EMBL" id="OGY89867.1"/>
    </source>
</evidence>
<evidence type="ECO:0000256" key="5">
    <source>
        <dbReference type="ARBA" id="ARBA00022840"/>
    </source>
</evidence>
<dbReference type="Proteomes" id="UP000177817">
    <property type="component" value="Unassembled WGS sequence"/>
</dbReference>
<keyword evidence="3 9" id="KW-0819">tRNA processing</keyword>
<reference evidence="12 13" key="1">
    <citation type="journal article" date="2016" name="Nat. Commun.">
        <title>Thousands of microbial genomes shed light on interconnected biogeochemical processes in an aquifer system.</title>
        <authorList>
            <person name="Anantharaman K."/>
            <person name="Brown C.T."/>
            <person name="Hug L.A."/>
            <person name="Sharon I."/>
            <person name="Castelle C.J."/>
            <person name="Probst A.J."/>
            <person name="Thomas B.C."/>
            <person name="Singh A."/>
            <person name="Wilkins M.J."/>
            <person name="Karaoz U."/>
            <person name="Brodie E.L."/>
            <person name="Williams K.H."/>
            <person name="Hubbard S.S."/>
            <person name="Banfield J.F."/>
        </authorList>
    </citation>
    <scope>NUCLEOTIDE SEQUENCE [LARGE SCALE GENOMIC DNA]</scope>
</reference>
<keyword evidence="4 9" id="KW-0547">Nucleotide-binding</keyword>
<dbReference type="Pfam" id="PF03054">
    <property type="entry name" value="tRNA_Me_trans"/>
    <property type="match status" value="1"/>
</dbReference>
<comment type="similarity">
    <text evidence="9">Belongs to the MnmA/TRMU family.</text>
</comment>
<dbReference type="GO" id="GO:0000049">
    <property type="term" value="F:tRNA binding"/>
    <property type="evidence" value="ECO:0007669"/>
    <property type="project" value="UniProtKB-KW"/>
</dbReference>
<feature type="region of interest" description="Interaction with target base in tRNA" evidence="9">
    <location>
        <begin position="97"/>
        <end position="99"/>
    </location>
</feature>
<feature type="region of interest" description="Interaction with tRNA" evidence="9">
    <location>
        <begin position="149"/>
        <end position="151"/>
    </location>
</feature>
<dbReference type="FunFam" id="3.40.50.620:FF:000115">
    <property type="entry name" value="tRNA-specific 2-thiouridylase MnmA"/>
    <property type="match status" value="1"/>
</dbReference>
<feature type="domain" description="tRNA-specific 2-thiouridylase MnmA-like C-terminal" evidence="10">
    <location>
        <begin position="280"/>
        <end position="353"/>
    </location>
</feature>
<evidence type="ECO:0000256" key="8">
    <source>
        <dbReference type="ARBA" id="ARBA00051542"/>
    </source>
</evidence>
<keyword evidence="2 9" id="KW-0808">Transferase</keyword>
<evidence type="ECO:0000259" key="11">
    <source>
        <dbReference type="Pfam" id="PF20259"/>
    </source>
</evidence>
<dbReference type="NCBIfam" id="NF001138">
    <property type="entry name" value="PRK00143.1"/>
    <property type="match status" value="1"/>
</dbReference>
<feature type="site" description="Interaction with tRNA" evidence="9">
    <location>
        <position position="337"/>
    </location>
</feature>
<dbReference type="InterPro" id="IPR014729">
    <property type="entry name" value="Rossmann-like_a/b/a_fold"/>
</dbReference>
<feature type="disulfide bond" description="Alternate" evidence="9">
    <location>
        <begin position="102"/>
        <end position="199"/>
    </location>
</feature>
<dbReference type="GO" id="GO:0103016">
    <property type="term" value="F:tRNA-uridine 2-sulfurtransferase activity"/>
    <property type="evidence" value="ECO:0007669"/>
    <property type="project" value="UniProtKB-EC"/>
</dbReference>
<keyword evidence="9" id="KW-0963">Cytoplasm</keyword>
<dbReference type="GO" id="GO:0005737">
    <property type="term" value="C:cytoplasm"/>
    <property type="evidence" value="ECO:0007669"/>
    <property type="project" value="UniProtKB-SubCell"/>
</dbReference>
<feature type="binding site" evidence="9">
    <location>
        <position position="36"/>
    </location>
    <ligand>
        <name>ATP</name>
        <dbReference type="ChEBI" id="CHEBI:30616"/>
    </ligand>
</feature>
<dbReference type="SUPFAM" id="SSF52402">
    <property type="entry name" value="Adenine nucleotide alpha hydrolases-like"/>
    <property type="match status" value="1"/>
</dbReference>
<feature type="binding site" evidence="9">
    <location>
        <begin position="10"/>
        <end position="17"/>
    </location>
    <ligand>
        <name>ATP</name>
        <dbReference type="ChEBI" id="CHEBI:30616"/>
    </ligand>
</feature>
<dbReference type="PANTHER" id="PTHR11933:SF5">
    <property type="entry name" value="MITOCHONDRIAL TRNA-SPECIFIC 2-THIOURIDYLASE 1"/>
    <property type="match status" value="1"/>
</dbReference>